<dbReference type="PANTHER" id="PTHR22409:SF2">
    <property type="entry name" value="CHROMOSOME 19 OPEN READING FRAME 44"/>
    <property type="match status" value="1"/>
</dbReference>
<dbReference type="Pfam" id="PF15391">
    <property type="entry name" value="DUF4614"/>
    <property type="match status" value="1"/>
</dbReference>
<sequence>MEDYISPPPQATVTETSGSLSTELEQNLFFVDTQSALKPPSATVGKAAALEEGPGETEISERLSGSSVECSDGEQGNPTSARYSEDFDSLSENTERQSSSEDSRDGLDASLQARLSDPSSPCLPPGGTKRPQSARRITTKEVAVQTHSSSLTPHGLKTAAATVDWIVEGPTTSHVVSMDALEELTTYRPAVSALSDMLKQNLLLIQQFVEASRHLHSSFVALLEEEEFHYHTLEEAKRYINHHKCPPLTLEQALHELEEQKQVVV</sequence>
<organism evidence="3 4">
    <name type="scientific">Gekko japonicus</name>
    <name type="common">Schlegel's Japanese gecko</name>
    <dbReference type="NCBI Taxonomy" id="146911"/>
    <lineage>
        <taxon>Eukaryota</taxon>
        <taxon>Metazoa</taxon>
        <taxon>Chordata</taxon>
        <taxon>Craniata</taxon>
        <taxon>Vertebrata</taxon>
        <taxon>Euteleostomi</taxon>
        <taxon>Lepidosauria</taxon>
        <taxon>Squamata</taxon>
        <taxon>Bifurcata</taxon>
        <taxon>Gekkota</taxon>
        <taxon>Gekkonidae</taxon>
        <taxon>Gekkoninae</taxon>
        <taxon>Gekko</taxon>
    </lineage>
</organism>
<proteinExistence type="predicted"/>
<evidence type="ECO:0000259" key="2">
    <source>
        <dbReference type="Pfam" id="PF15391"/>
    </source>
</evidence>
<feature type="compositionally biased region" description="Polar residues" evidence="1">
    <location>
        <begin position="11"/>
        <end position="20"/>
    </location>
</feature>
<evidence type="ECO:0000313" key="3">
    <source>
        <dbReference type="Proteomes" id="UP000694871"/>
    </source>
</evidence>
<accession>A0ABM1L2E9</accession>
<dbReference type="PANTHER" id="PTHR22409">
    <property type="entry name" value="CHROMOSOME 19 OPEN READING FRAME 44"/>
    <property type="match status" value="1"/>
</dbReference>
<reference evidence="4" key="1">
    <citation type="submission" date="2025-08" db="UniProtKB">
        <authorList>
            <consortium name="RefSeq"/>
        </authorList>
    </citation>
    <scope>IDENTIFICATION</scope>
</reference>
<feature type="region of interest" description="Disordered" evidence="1">
    <location>
        <begin position="35"/>
        <end position="138"/>
    </location>
</feature>
<dbReference type="Proteomes" id="UP000694871">
    <property type="component" value="Unplaced"/>
</dbReference>
<dbReference type="GeneID" id="107121683"/>
<feature type="compositionally biased region" description="Basic and acidic residues" evidence="1">
    <location>
        <begin position="93"/>
        <end position="107"/>
    </location>
</feature>
<keyword evidence="3" id="KW-1185">Reference proteome</keyword>
<evidence type="ECO:0000256" key="1">
    <source>
        <dbReference type="SAM" id="MobiDB-lite"/>
    </source>
</evidence>
<feature type="region of interest" description="Disordered" evidence="1">
    <location>
        <begin position="1"/>
        <end position="20"/>
    </location>
</feature>
<gene>
    <name evidence="4" type="primary">LOC107121683</name>
</gene>
<feature type="compositionally biased region" description="Polar residues" evidence="1">
    <location>
        <begin position="63"/>
        <end position="82"/>
    </location>
</feature>
<dbReference type="RefSeq" id="XP_015280136.1">
    <property type="nucleotide sequence ID" value="XM_015424650.1"/>
</dbReference>
<evidence type="ECO:0000313" key="4">
    <source>
        <dbReference type="RefSeq" id="XP_015280136.1"/>
    </source>
</evidence>
<feature type="domain" description="DUF4614" evidence="2">
    <location>
        <begin position="83"/>
        <end position="244"/>
    </location>
</feature>
<name>A0ABM1L2E9_GEKJA</name>
<protein>
    <submittedName>
        <fullName evidence="4">Uncharacterized protein C19orf44 homolog</fullName>
    </submittedName>
</protein>
<dbReference type="InterPro" id="IPR027884">
    <property type="entry name" value="DUF4614"/>
</dbReference>
<feature type="compositionally biased region" description="Pro residues" evidence="1">
    <location>
        <begin position="1"/>
        <end position="10"/>
    </location>
</feature>
<dbReference type="InterPro" id="IPR040120">
    <property type="entry name" value="C19orf44-like"/>
</dbReference>